<dbReference type="PANTHER" id="PTHR34138:SF1">
    <property type="entry name" value="CELL SHAPE-DETERMINING PROTEIN MREC"/>
    <property type="match status" value="1"/>
</dbReference>
<evidence type="ECO:0000256" key="3">
    <source>
        <dbReference type="ARBA" id="ARBA00022960"/>
    </source>
</evidence>
<reference evidence="7 8" key="1">
    <citation type="journal article" date="2016" name="Nat. Commun.">
        <title>Thousands of microbial genomes shed light on interconnected biogeochemical processes in an aquifer system.</title>
        <authorList>
            <person name="Anantharaman K."/>
            <person name="Brown C.T."/>
            <person name="Hug L.A."/>
            <person name="Sharon I."/>
            <person name="Castelle C.J."/>
            <person name="Probst A.J."/>
            <person name="Thomas B.C."/>
            <person name="Singh A."/>
            <person name="Wilkins M.J."/>
            <person name="Karaoz U."/>
            <person name="Brodie E.L."/>
            <person name="Williams K.H."/>
            <person name="Hubbard S.S."/>
            <person name="Banfield J.F."/>
        </authorList>
    </citation>
    <scope>NUCLEOTIDE SEQUENCE [LARGE SCALE GENOMIC DNA]</scope>
</reference>
<comment type="caution">
    <text evidence="7">The sequence shown here is derived from an EMBL/GenBank/DDBJ whole genome shotgun (WGS) entry which is preliminary data.</text>
</comment>
<sequence length="250" mass="28577">MRKKKILVVAIVSFVVFTILYSYTGFKKYVVRIFDSIREIPQFLIGPFYGYNALQEAYDALRGENEALRAKVFRYEQLEESRGVSLYKRFVYKEAEVYSRYPFISNNYLAIDKGESDVVPLHAPVVFHESLIIGTIQKIFENSSRVRTIFDPGWQFAVRVGTSASKDAQALFVGGNEPKIVYIEKSLEVRPGDGVYTATTEFPMGLKIGDIEEVKDSEDRAFHEATLKIPYNINTLSRVFVITNFGTTRE</sequence>
<organism evidence="7 8">
    <name type="scientific">Candidatus Harrisonbacteria bacterium RIFCSPLOWO2_01_FULL_40_28</name>
    <dbReference type="NCBI Taxonomy" id="1798406"/>
    <lineage>
        <taxon>Bacteria</taxon>
        <taxon>Candidatus Harrisoniibacteriota</taxon>
    </lineage>
</organism>
<evidence type="ECO:0000256" key="2">
    <source>
        <dbReference type="ARBA" id="ARBA00013855"/>
    </source>
</evidence>
<protein>
    <recommendedName>
        <fullName evidence="2">Cell shape-determining protein MreC</fullName>
    </recommendedName>
    <alternativeName>
        <fullName evidence="4">Cell shape protein MreC</fullName>
    </alternativeName>
</protein>
<dbReference type="Gene3D" id="2.40.10.340">
    <property type="entry name" value="Rod shape-determining protein MreC, domain 1"/>
    <property type="match status" value="1"/>
</dbReference>
<dbReference type="Proteomes" id="UP000178517">
    <property type="component" value="Unassembled WGS sequence"/>
</dbReference>
<name>A0A1G1ZMD9_9BACT</name>
<gene>
    <name evidence="7" type="ORF">A3A04_00425</name>
</gene>
<accession>A0A1G1ZMD9</accession>
<evidence type="ECO:0000259" key="6">
    <source>
        <dbReference type="Pfam" id="PF04085"/>
    </source>
</evidence>
<evidence type="ECO:0000313" key="8">
    <source>
        <dbReference type="Proteomes" id="UP000178517"/>
    </source>
</evidence>
<dbReference type="Pfam" id="PF04085">
    <property type="entry name" value="MreC"/>
    <property type="match status" value="1"/>
</dbReference>
<evidence type="ECO:0000313" key="7">
    <source>
        <dbReference type="EMBL" id="OGY65823.1"/>
    </source>
</evidence>
<feature type="domain" description="Rod shape-determining protein MreC beta-barrel core" evidence="6">
    <location>
        <begin position="100"/>
        <end position="242"/>
    </location>
</feature>
<dbReference type="Gene3D" id="2.40.10.350">
    <property type="entry name" value="Rod shape-determining protein MreC, domain 2"/>
    <property type="match status" value="1"/>
</dbReference>
<dbReference type="InterPro" id="IPR055342">
    <property type="entry name" value="MreC_beta-barrel_core"/>
</dbReference>
<dbReference type="GO" id="GO:0005886">
    <property type="term" value="C:plasma membrane"/>
    <property type="evidence" value="ECO:0007669"/>
    <property type="project" value="TreeGrafter"/>
</dbReference>
<keyword evidence="5" id="KW-0175">Coiled coil</keyword>
<dbReference type="InterPro" id="IPR042177">
    <property type="entry name" value="Cell/Rod_1"/>
</dbReference>
<evidence type="ECO:0000256" key="1">
    <source>
        <dbReference type="ARBA" id="ARBA00009369"/>
    </source>
</evidence>
<dbReference type="STRING" id="1798406.A3A04_00425"/>
<dbReference type="InterPro" id="IPR042175">
    <property type="entry name" value="Cell/Rod_MreC_2"/>
</dbReference>
<evidence type="ECO:0000256" key="5">
    <source>
        <dbReference type="SAM" id="Coils"/>
    </source>
</evidence>
<comment type="similarity">
    <text evidence="1">Belongs to the MreC family.</text>
</comment>
<dbReference type="InterPro" id="IPR007221">
    <property type="entry name" value="MreC"/>
</dbReference>
<proteinExistence type="inferred from homology"/>
<keyword evidence="3" id="KW-0133">Cell shape</keyword>
<feature type="coiled-coil region" evidence="5">
    <location>
        <begin position="51"/>
        <end position="78"/>
    </location>
</feature>
<dbReference type="GO" id="GO:0008360">
    <property type="term" value="P:regulation of cell shape"/>
    <property type="evidence" value="ECO:0007669"/>
    <property type="project" value="UniProtKB-KW"/>
</dbReference>
<dbReference type="PANTHER" id="PTHR34138">
    <property type="entry name" value="CELL SHAPE-DETERMINING PROTEIN MREC"/>
    <property type="match status" value="1"/>
</dbReference>
<evidence type="ECO:0000256" key="4">
    <source>
        <dbReference type="ARBA" id="ARBA00032089"/>
    </source>
</evidence>
<dbReference type="AlphaFoldDB" id="A0A1G1ZMD9"/>
<dbReference type="EMBL" id="MHJI01000012">
    <property type="protein sequence ID" value="OGY65823.1"/>
    <property type="molecule type" value="Genomic_DNA"/>
</dbReference>